<keyword evidence="1" id="KW-0732">Signal</keyword>
<protein>
    <submittedName>
        <fullName evidence="2">Uncharacterized protein</fullName>
    </submittedName>
</protein>
<gene>
    <name evidence="2" type="ORF">L227DRAFT_497044</name>
</gene>
<dbReference type="EMBL" id="ML122256">
    <property type="protein sequence ID" value="RPD63605.1"/>
    <property type="molecule type" value="Genomic_DNA"/>
</dbReference>
<organism evidence="2 3">
    <name type="scientific">Lentinus tigrinus ALCF2SS1-6</name>
    <dbReference type="NCBI Taxonomy" id="1328759"/>
    <lineage>
        <taxon>Eukaryota</taxon>
        <taxon>Fungi</taxon>
        <taxon>Dikarya</taxon>
        <taxon>Basidiomycota</taxon>
        <taxon>Agaricomycotina</taxon>
        <taxon>Agaricomycetes</taxon>
        <taxon>Polyporales</taxon>
        <taxon>Polyporaceae</taxon>
        <taxon>Lentinus</taxon>
    </lineage>
</organism>
<sequence length="90" mass="10800">GLSHLHLAWFWYLDVAGDVTEGSWTDEMYRVVWLRAYARKSRWEEEVVLVYVEMLRTVEEMRRAARVWEGRANTELRGGYRAWATRQAHL</sequence>
<feature type="chain" id="PRO_5022740645" evidence="1">
    <location>
        <begin position="23"/>
        <end position="90"/>
    </location>
</feature>
<keyword evidence="3" id="KW-1185">Reference proteome</keyword>
<dbReference type="OrthoDB" id="2753838at2759"/>
<proteinExistence type="predicted"/>
<reference evidence="2" key="1">
    <citation type="journal article" date="2018" name="Genome Biol. Evol.">
        <title>Genomics and development of Lentinus tigrinus, a white-rot wood-decaying mushroom with dimorphic fruiting bodies.</title>
        <authorList>
            <person name="Wu B."/>
            <person name="Xu Z."/>
            <person name="Knudson A."/>
            <person name="Carlson A."/>
            <person name="Chen N."/>
            <person name="Kovaka S."/>
            <person name="LaButti K."/>
            <person name="Lipzen A."/>
            <person name="Pennachio C."/>
            <person name="Riley R."/>
            <person name="Schakwitz W."/>
            <person name="Umezawa K."/>
            <person name="Ohm R.A."/>
            <person name="Grigoriev I.V."/>
            <person name="Nagy L.G."/>
            <person name="Gibbons J."/>
            <person name="Hibbett D."/>
        </authorList>
    </citation>
    <scope>NUCLEOTIDE SEQUENCE [LARGE SCALE GENOMIC DNA]</scope>
    <source>
        <strain evidence="2">ALCF2SS1-6</strain>
    </source>
</reference>
<feature type="non-terminal residue" evidence="2">
    <location>
        <position position="1"/>
    </location>
</feature>
<evidence type="ECO:0000313" key="3">
    <source>
        <dbReference type="Proteomes" id="UP000313359"/>
    </source>
</evidence>
<accession>A0A5C2SIE8</accession>
<name>A0A5C2SIE8_9APHY</name>
<evidence type="ECO:0000256" key="1">
    <source>
        <dbReference type="SAM" id="SignalP"/>
    </source>
</evidence>
<dbReference type="Proteomes" id="UP000313359">
    <property type="component" value="Unassembled WGS sequence"/>
</dbReference>
<feature type="signal peptide" evidence="1">
    <location>
        <begin position="1"/>
        <end position="22"/>
    </location>
</feature>
<dbReference type="AlphaFoldDB" id="A0A5C2SIE8"/>
<evidence type="ECO:0000313" key="2">
    <source>
        <dbReference type="EMBL" id="RPD63605.1"/>
    </source>
</evidence>